<dbReference type="RefSeq" id="WP_179919128.1">
    <property type="nucleotide sequence ID" value="NZ_CP058909.1"/>
</dbReference>
<feature type="transmembrane region" description="Helical" evidence="2">
    <location>
        <begin position="143"/>
        <end position="162"/>
    </location>
</feature>
<evidence type="ECO:0000313" key="4">
    <source>
        <dbReference type="Proteomes" id="UP000509346"/>
    </source>
</evidence>
<feature type="transmembrane region" description="Helical" evidence="2">
    <location>
        <begin position="168"/>
        <end position="185"/>
    </location>
</feature>
<keyword evidence="2" id="KW-1133">Transmembrane helix</keyword>
<keyword evidence="2" id="KW-0472">Membrane</keyword>
<dbReference type="Gene3D" id="1.20.1250.20">
    <property type="entry name" value="MFS general substrate transporter like domains"/>
    <property type="match status" value="1"/>
</dbReference>
<dbReference type="KEGG" id="hpel:HZS54_21365"/>
<keyword evidence="2" id="KW-0812">Transmembrane</keyword>
<evidence type="ECO:0000256" key="2">
    <source>
        <dbReference type="SAM" id="Phobius"/>
    </source>
</evidence>
<reference evidence="3 4" key="1">
    <citation type="submission" date="2020-07" db="EMBL/GenBank/DDBJ databases">
        <title>Halosimplex litoreum sp. nov. and Halosimplex rubrum sp. nov., isolated from different salt environments.</title>
        <authorList>
            <person name="Cui H."/>
        </authorList>
    </citation>
    <scope>NUCLEOTIDE SEQUENCE [LARGE SCALE GENOMIC DNA]</scope>
    <source>
        <strain evidence="3 4">R2</strain>
    </source>
</reference>
<feature type="transmembrane region" description="Helical" evidence="2">
    <location>
        <begin position="206"/>
        <end position="225"/>
    </location>
</feature>
<feature type="compositionally biased region" description="Basic and acidic residues" evidence="1">
    <location>
        <begin position="1"/>
        <end position="10"/>
    </location>
</feature>
<dbReference type="AlphaFoldDB" id="A0A7D5TBU1"/>
<feature type="transmembrane region" description="Helical" evidence="2">
    <location>
        <begin position="375"/>
        <end position="393"/>
    </location>
</feature>
<feature type="transmembrane region" description="Helical" evidence="2">
    <location>
        <begin position="309"/>
        <end position="331"/>
    </location>
</feature>
<gene>
    <name evidence="3" type="ORF">HZS54_21365</name>
</gene>
<dbReference type="GeneID" id="56085196"/>
<feature type="transmembrane region" description="Helical" evidence="2">
    <location>
        <begin position="231"/>
        <end position="250"/>
    </location>
</feature>
<dbReference type="EMBL" id="CP058909">
    <property type="protein sequence ID" value="QLH84030.1"/>
    <property type="molecule type" value="Genomic_DNA"/>
</dbReference>
<protein>
    <submittedName>
        <fullName evidence="3">Transporter</fullName>
    </submittedName>
</protein>
<feature type="region of interest" description="Disordered" evidence="1">
    <location>
        <begin position="1"/>
        <end position="37"/>
    </location>
</feature>
<organism evidence="3 4">
    <name type="scientific">Halosimplex pelagicum</name>
    <dbReference type="NCBI Taxonomy" id="869886"/>
    <lineage>
        <taxon>Archaea</taxon>
        <taxon>Methanobacteriati</taxon>
        <taxon>Methanobacteriota</taxon>
        <taxon>Stenosarchaea group</taxon>
        <taxon>Halobacteria</taxon>
        <taxon>Halobacteriales</taxon>
        <taxon>Haloarculaceae</taxon>
        <taxon>Halosimplex</taxon>
    </lineage>
</organism>
<name>A0A7D5TBU1_9EURY</name>
<dbReference type="Proteomes" id="UP000509346">
    <property type="component" value="Chromosome"/>
</dbReference>
<evidence type="ECO:0000313" key="3">
    <source>
        <dbReference type="EMBL" id="QLH84030.1"/>
    </source>
</evidence>
<proteinExistence type="predicted"/>
<evidence type="ECO:0000256" key="1">
    <source>
        <dbReference type="SAM" id="MobiDB-lite"/>
    </source>
</evidence>
<dbReference type="SUPFAM" id="SSF103473">
    <property type="entry name" value="MFS general substrate transporter"/>
    <property type="match status" value="1"/>
</dbReference>
<feature type="transmembrane region" description="Helical" evidence="2">
    <location>
        <begin position="461"/>
        <end position="478"/>
    </location>
</feature>
<dbReference type="InterPro" id="IPR036259">
    <property type="entry name" value="MFS_trans_sf"/>
</dbReference>
<sequence length="488" mass="48380">MTDRPDRDGQTDEPDPTGPDRTDPPAGPAASDSTDPEAVADRIAGTVDDADIDETVARVRSDLDETATRVKTALAEGDPRVVAAGALGFDGLVYAASRYAPEYLGVLGGSPLVVGLFGTVAMATVAVASGFDFGSDGDSVTPILAAVAGLVAWLLAPGLAAATGVPGWVWVVLGVVPLGATAATADGTSVAPTTDPFGVAPRAGDWRGAAAGAAGVAVTVALLGIAGTLGAALGALLALGAVLGLAVAALRAVDDDPAAAVHDDRDAAVEPETLPAPSEAATRPSVRPLFRAIRSAPTTARSLLVGETLVGVAVGLVSVFVVLVVTSVLGLRTTLLGLRLGPSGTFGALVVGELALAAAGDAVGRRAESHRRATAALVGGATLAAAFPLLFVGLPPVTAAVAALFGLFGLRAAAAGARDDAVAEAVDRSAADPDDYRTARALAVAPAPLVGGVLYSLDPTVAFGAATTVGVVGVWELRRFARRTATER</sequence>
<feature type="transmembrane region" description="Helical" evidence="2">
    <location>
        <begin position="112"/>
        <end position="131"/>
    </location>
</feature>
<accession>A0A7D5TBU1</accession>
<keyword evidence="4" id="KW-1185">Reference proteome</keyword>